<keyword evidence="8" id="KW-0443">Lipid metabolism</keyword>
<dbReference type="SUPFAM" id="SSF50729">
    <property type="entry name" value="PH domain-like"/>
    <property type="match status" value="1"/>
</dbReference>
<dbReference type="EMBL" id="OU895877">
    <property type="protein sequence ID" value="CAH1712033.1"/>
    <property type="molecule type" value="Genomic_DNA"/>
</dbReference>
<reference evidence="16" key="1">
    <citation type="submission" date="2022-01" db="EMBL/GenBank/DDBJ databases">
        <authorList>
            <person name="King R."/>
        </authorList>
    </citation>
    <scope>NUCLEOTIDE SEQUENCE</scope>
</reference>
<evidence type="ECO:0000256" key="9">
    <source>
        <dbReference type="ARBA" id="ARBA00023136"/>
    </source>
</evidence>
<evidence type="ECO:0000256" key="3">
    <source>
        <dbReference type="ARBA" id="ARBA00012903"/>
    </source>
</evidence>
<evidence type="ECO:0000259" key="15">
    <source>
        <dbReference type="PROSITE" id="PS51339"/>
    </source>
</evidence>
<name>A0A9P0IPF7_9DIPT</name>
<evidence type="ECO:0000256" key="11">
    <source>
        <dbReference type="PIRSR" id="PIRSR630564-1"/>
    </source>
</evidence>
<feature type="binding site" evidence="12">
    <location>
        <begin position="332"/>
        <end position="338"/>
    </location>
    <ligand>
        <name>substrate</name>
    </ligand>
</feature>
<feature type="binding site" evidence="12">
    <location>
        <begin position="272"/>
        <end position="273"/>
    </location>
    <ligand>
        <name>substrate</name>
    </ligand>
</feature>
<comment type="similarity">
    <text evidence="2">Belongs to the protein-tyrosine phosphatase family. Non-receptor class myotubularin subfamily.</text>
</comment>
<dbReference type="InterPro" id="IPR011011">
    <property type="entry name" value="Znf_FYVE_PHD"/>
</dbReference>
<evidence type="ECO:0000256" key="8">
    <source>
        <dbReference type="ARBA" id="ARBA00023098"/>
    </source>
</evidence>
<evidence type="ECO:0000256" key="12">
    <source>
        <dbReference type="PIRSR" id="PIRSR630564-2"/>
    </source>
</evidence>
<dbReference type="GO" id="GO:0004438">
    <property type="term" value="F:phosphatidylinositol-3-phosphate phosphatase activity"/>
    <property type="evidence" value="ECO:0007669"/>
    <property type="project" value="TreeGrafter"/>
</dbReference>
<dbReference type="PROSITE" id="PS51339">
    <property type="entry name" value="PPASE_MYOTUBULARIN"/>
    <property type="match status" value="1"/>
</dbReference>
<dbReference type="CDD" id="cd15738">
    <property type="entry name" value="FYVE_MTMR_unchar"/>
    <property type="match status" value="1"/>
</dbReference>
<dbReference type="Pfam" id="PF06602">
    <property type="entry name" value="Myotub-related"/>
    <property type="match status" value="1"/>
</dbReference>
<dbReference type="FunFam" id="2.30.29.30:FF:000135">
    <property type="entry name" value="Myotubularin related protein 6"/>
    <property type="match status" value="1"/>
</dbReference>
<dbReference type="InterPro" id="IPR000306">
    <property type="entry name" value="Znf_FYVE"/>
</dbReference>
<evidence type="ECO:0000256" key="5">
    <source>
        <dbReference type="ARBA" id="ARBA00022771"/>
    </source>
</evidence>
<evidence type="ECO:0000256" key="4">
    <source>
        <dbReference type="ARBA" id="ARBA00022723"/>
    </source>
</evidence>
<dbReference type="GO" id="GO:0052629">
    <property type="term" value="F:phosphatidylinositol-3,5-bisphosphate 3-phosphatase activity"/>
    <property type="evidence" value="ECO:0007669"/>
    <property type="project" value="UniProtKB-EC"/>
</dbReference>
<dbReference type="InterPro" id="IPR010569">
    <property type="entry name" value="Myotubularin-like_Pase_dom"/>
</dbReference>
<dbReference type="Pfam" id="PF01363">
    <property type="entry name" value="FYVE"/>
    <property type="match status" value="1"/>
</dbReference>
<dbReference type="GO" id="GO:0008270">
    <property type="term" value="F:zinc ion binding"/>
    <property type="evidence" value="ECO:0007669"/>
    <property type="project" value="UniProtKB-KW"/>
</dbReference>
<evidence type="ECO:0000313" key="17">
    <source>
        <dbReference type="Proteomes" id="UP001153620"/>
    </source>
</evidence>
<dbReference type="InterPro" id="IPR016130">
    <property type="entry name" value="Tyr_Pase_AS"/>
</dbReference>
<organism evidence="16 17">
    <name type="scientific">Chironomus riparius</name>
    <dbReference type="NCBI Taxonomy" id="315576"/>
    <lineage>
        <taxon>Eukaryota</taxon>
        <taxon>Metazoa</taxon>
        <taxon>Ecdysozoa</taxon>
        <taxon>Arthropoda</taxon>
        <taxon>Hexapoda</taxon>
        <taxon>Insecta</taxon>
        <taxon>Pterygota</taxon>
        <taxon>Neoptera</taxon>
        <taxon>Endopterygota</taxon>
        <taxon>Diptera</taxon>
        <taxon>Nematocera</taxon>
        <taxon>Chironomoidea</taxon>
        <taxon>Chironomidae</taxon>
        <taxon>Chironominae</taxon>
        <taxon>Chironomus</taxon>
    </lineage>
</organism>
<keyword evidence="5 13" id="KW-0863">Zinc-finger</keyword>
<evidence type="ECO:0000256" key="2">
    <source>
        <dbReference type="ARBA" id="ARBA00007471"/>
    </source>
</evidence>
<evidence type="ECO:0000256" key="1">
    <source>
        <dbReference type="ARBA" id="ARBA00004370"/>
    </source>
</evidence>
<dbReference type="PROSITE" id="PS50178">
    <property type="entry name" value="ZF_FYVE"/>
    <property type="match status" value="1"/>
</dbReference>
<dbReference type="InterPro" id="IPR029021">
    <property type="entry name" value="Prot-tyrosine_phosphatase-like"/>
</dbReference>
<keyword evidence="9" id="KW-0472">Membrane</keyword>
<dbReference type="InterPro" id="IPR003595">
    <property type="entry name" value="Tyr_Pase_cat"/>
</dbReference>
<dbReference type="CDD" id="cd14532">
    <property type="entry name" value="PTP-MTMR6-like"/>
    <property type="match status" value="1"/>
</dbReference>
<gene>
    <name evidence="16" type="ORF">CHIRRI_LOCUS2351</name>
</gene>
<keyword evidence="7" id="KW-0862">Zinc</keyword>
<evidence type="ECO:0000259" key="14">
    <source>
        <dbReference type="PROSITE" id="PS50178"/>
    </source>
</evidence>
<dbReference type="Proteomes" id="UP001153620">
    <property type="component" value="Chromosome 1"/>
</dbReference>
<dbReference type="SMART" id="SM00404">
    <property type="entry name" value="PTPc_motif"/>
    <property type="match status" value="1"/>
</dbReference>
<dbReference type="InterPro" id="IPR013083">
    <property type="entry name" value="Znf_RING/FYVE/PHD"/>
</dbReference>
<dbReference type="Gene3D" id="3.30.40.10">
    <property type="entry name" value="Zinc/RING finger domain, C3HC4 (zinc finger)"/>
    <property type="match status" value="1"/>
</dbReference>
<dbReference type="PROSITE" id="PS00383">
    <property type="entry name" value="TYR_PHOSPHATASE_1"/>
    <property type="match status" value="1"/>
</dbReference>
<keyword evidence="6" id="KW-0378">Hydrolase</keyword>
<reference evidence="16" key="2">
    <citation type="submission" date="2022-10" db="EMBL/GenBank/DDBJ databases">
        <authorList>
            <consortium name="ENA_rothamsted_submissions"/>
            <consortium name="culmorum"/>
            <person name="King R."/>
        </authorList>
    </citation>
    <scope>NUCLEOTIDE SEQUENCE</scope>
</reference>
<feature type="active site" description="Phosphocysteine intermediate" evidence="11">
    <location>
        <position position="332"/>
    </location>
</feature>
<dbReference type="SUPFAM" id="SSF57903">
    <property type="entry name" value="FYVE/PHD zinc finger"/>
    <property type="match status" value="1"/>
</dbReference>
<evidence type="ECO:0000256" key="10">
    <source>
        <dbReference type="ARBA" id="ARBA00032571"/>
    </source>
</evidence>
<dbReference type="InterPro" id="IPR017455">
    <property type="entry name" value="Znf_FYVE-rel"/>
</dbReference>
<dbReference type="InterPro" id="IPR048994">
    <property type="entry name" value="PH-GRAM_MTMR6-9"/>
</dbReference>
<sequence>MEHIRIPKVENVRMIDRYNSKNSIVGTLYLTATHLIFVDPIANKETWILHMHISNVEKQPLTTTGSPLLIRCKTFLSVTFVIAKERECHDVYTTLSKLYQPVSYQNLYCFQYTSSTEDLQKCAGWDYFKLESEFKRMKVPNDEWQLCKMNKGYELCDTYPNQFYVPNSVDKAILLGSSRFRSKGRLPALTYLHPNKASICRCSQPLAGFSARCVEDEQLFVKIRKNNPNSNILYVVDTRPRMNALANRAAGKGYENELFYENTKFHFLGIENIHIMRASLQKLIETCEQKSMSGFLSALESSGWLKHIRSMLDTSYFIANAVYKGISVVVHCSDGWDRTSQVCSLASLMLDPYYRTIKGFQCLIEKDWLSFGHKFSERCGHLSTDPKEISPIFTQFLDSVWQMMQQRIDAFEFNERFLLILHDHVMSCQFGTFVGNCEKDRLDLKLCEKTFSLWGFMANHMNEYLNPLYKPGEVDDILVPNLAPQCIKFWRGMYSRFESGIHPREDVSDFLLASKEHCSSLDEHVQHLTKRIGNLKNLISKSAKKLQTNGANLLQNATGRADNKFNYDNKKLSELQSADHDHPLNPLKSESYCFSNLSVSDNNSEEVDQITAEINSVALDWKSLRSATACQCSTPFSQEMKKTHCWRCGEIFCTRCIDKFIPLPGHHSKKLVPVCRACFKLVTTISP</sequence>
<dbReference type="GO" id="GO:0016020">
    <property type="term" value="C:membrane"/>
    <property type="evidence" value="ECO:0007669"/>
    <property type="project" value="UniProtKB-SubCell"/>
</dbReference>
<evidence type="ECO:0000256" key="7">
    <source>
        <dbReference type="ARBA" id="ARBA00022833"/>
    </source>
</evidence>
<dbReference type="GO" id="GO:0005737">
    <property type="term" value="C:cytoplasm"/>
    <property type="evidence" value="ECO:0007669"/>
    <property type="project" value="TreeGrafter"/>
</dbReference>
<dbReference type="EC" id="3.1.3.95" evidence="3"/>
<accession>A0A9P0IPF7</accession>
<feature type="domain" description="FYVE-type" evidence="14">
    <location>
        <begin position="632"/>
        <end position="683"/>
    </location>
</feature>
<evidence type="ECO:0000313" key="16">
    <source>
        <dbReference type="EMBL" id="CAH1712033.1"/>
    </source>
</evidence>
<dbReference type="CDD" id="cd13210">
    <property type="entry name" value="PH-GRAM_MTMR6-like"/>
    <property type="match status" value="1"/>
</dbReference>
<evidence type="ECO:0000256" key="6">
    <source>
        <dbReference type="ARBA" id="ARBA00022801"/>
    </source>
</evidence>
<dbReference type="SMART" id="SM00064">
    <property type="entry name" value="FYVE"/>
    <property type="match status" value="1"/>
</dbReference>
<dbReference type="Pfam" id="PF21098">
    <property type="entry name" value="PH-GRAM_MTMR6-like"/>
    <property type="match status" value="1"/>
</dbReference>
<dbReference type="GO" id="GO:0046856">
    <property type="term" value="P:phosphatidylinositol dephosphorylation"/>
    <property type="evidence" value="ECO:0007669"/>
    <property type="project" value="TreeGrafter"/>
</dbReference>
<evidence type="ECO:0000256" key="13">
    <source>
        <dbReference type="PROSITE-ProRule" id="PRU00091"/>
    </source>
</evidence>
<dbReference type="OrthoDB" id="8184392at2759"/>
<dbReference type="PANTHER" id="PTHR10807:SF8">
    <property type="entry name" value="PHOSPHATIDYLINOSITOL-3-PHOSPHATE PHOSPHATASE"/>
    <property type="match status" value="1"/>
</dbReference>
<dbReference type="InterPro" id="IPR011993">
    <property type="entry name" value="PH-like_dom_sf"/>
</dbReference>
<dbReference type="Gene3D" id="2.30.29.30">
    <property type="entry name" value="Pleckstrin-homology domain (PH domain)/Phosphotyrosine-binding domain (PTB)"/>
    <property type="match status" value="1"/>
</dbReference>
<feature type="domain" description="Myotubularin phosphatase" evidence="15">
    <location>
        <begin position="124"/>
        <end position="494"/>
    </location>
</feature>
<keyword evidence="4" id="KW-0479">Metal-binding</keyword>
<dbReference type="AlphaFoldDB" id="A0A9P0IPF7"/>
<comment type="subcellular location">
    <subcellularLocation>
        <location evidence="1">Membrane</location>
    </subcellularLocation>
</comment>
<dbReference type="InterPro" id="IPR030564">
    <property type="entry name" value="Myotubularin"/>
</dbReference>
<proteinExistence type="inferred from homology"/>
<dbReference type="SUPFAM" id="SSF52799">
    <property type="entry name" value="(Phosphotyrosine protein) phosphatases II"/>
    <property type="match status" value="1"/>
</dbReference>
<keyword evidence="17" id="KW-1185">Reference proteome</keyword>
<dbReference type="PANTHER" id="PTHR10807">
    <property type="entry name" value="MYOTUBULARIN-RELATED"/>
    <property type="match status" value="1"/>
</dbReference>
<protein>
    <recommendedName>
        <fullName evidence="3">phosphatidylinositol-3,5-bisphosphate 3-phosphatase</fullName>
        <ecNumber evidence="3">3.1.3.95</ecNumber>
    </recommendedName>
    <alternativeName>
        <fullName evidence="10">Phosphatidylinositol-3,5-bisphosphate 3-phosphatase</fullName>
    </alternativeName>
</protein>